<comment type="subcellular location">
    <subcellularLocation>
        <location evidence="1">Endoplasmic reticulum</location>
    </subcellularLocation>
</comment>
<sequence>MIKGSLSQFSLPSIFITLLKLKKTGRLTVHKPSGGNAIYFEDGKLRYITTLMGKDGLGRLISENKLLQPNILQLILNQESTYPIEQQLFHEKYLDNRVILDLMEKNTTKIINSLDILMSGDFVFLEGPSNFPLPQKKISIISIIISKIRQLKNLDSIIPLLEPLDAIPELDRKSPGFQTLLKIKLNAQEGFILSRIDGFLDFNRIFTFSGDDRVETARFLLLLNFFEIVKYNKGSEYVKGTVQSQFEQFLNFFKEKKKVESFSSSQMAPPRPAANDDDRDETFSQDSAVADAEMLKEIKEKLAVLPTKSYYEILDVMIDASAGKIKKQYFQLAKRYHPDNFYRVLSEKDMTEVKRLFEIIKKAYEVLMNDETRKRYNETLRAGGAPASTVIKDEKTQKKVSSEYQFKQALQMMRQRDFVRALDFLKAAVEFSPDNPVYLAKIAEVEFMIGRDMASAEKHIVKALAGKSDEGMLHLLHAKILMKRKRIPEAEKATSKALLQNPDHPEVRKMLRLIKEEKLKQAGGDKKGFFDKIFGKS</sequence>
<name>A0ABV6YXZ8_UNCC1</name>
<dbReference type="PANTHER" id="PTHR44140">
    <property type="entry name" value="LD25575P"/>
    <property type="match status" value="1"/>
</dbReference>
<evidence type="ECO:0000256" key="4">
    <source>
        <dbReference type="SAM" id="MobiDB-lite"/>
    </source>
</evidence>
<dbReference type="Pfam" id="PF00226">
    <property type="entry name" value="DnaJ"/>
    <property type="match status" value="1"/>
</dbReference>
<dbReference type="CDD" id="cd06257">
    <property type="entry name" value="DnaJ"/>
    <property type="match status" value="1"/>
</dbReference>
<organism evidence="6 7">
    <name type="scientific">candidate division CSSED10-310 bacterium</name>
    <dbReference type="NCBI Taxonomy" id="2855610"/>
    <lineage>
        <taxon>Bacteria</taxon>
        <taxon>Bacteria division CSSED10-310</taxon>
    </lineage>
</organism>
<keyword evidence="3" id="KW-0256">Endoplasmic reticulum</keyword>
<keyword evidence="2" id="KW-0732">Signal</keyword>
<accession>A0ABV6YXZ8</accession>
<protein>
    <submittedName>
        <fullName evidence="6">DnaJ domain-containing protein</fullName>
    </submittedName>
</protein>
<dbReference type="Pfam" id="PF14332">
    <property type="entry name" value="DUF4388"/>
    <property type="match status" value="1"/>
</dbReference>
<evidence type="ECO:0000256" key="2">
    <source>
        <dbReference type="ARBA" id="ARBA00022729"/>
    </source>
</evidence>
<dbReference type="PROSITE" id="PS00636">
    <property type="entry name" value="DNAJ_1"/>
    <property type="match status" value="1"/>
</dbReference>
<keyword evidence="7" id="KW-1185">Reference proteome</keyword>
<dbReference type="Proteomes" id="UP001594351">
    <property type="component" value="Unassembled WGS sequence"/>
</dbReference>
<proteinExistence type="predicted"/>
<feature type="region of interest" description="Disordered" evidence="4">
    <location>
        <begin position="263"/>
        <end position="282"/>
    </location>
</feature>
<dbReference type="SUPFAM" id="SSF46565">
    <property type="entry name" value="Chaperone J-domain"/>
    <property type="match status" value="1"/>
</dbReference>
<dbReference type="SMART" id="SM00271">
    <property type="entry name" value="DnaJ"/>
    <property type="match status" value="1"/>
</dbReference>
<dbReference type="InterPro" id="IPR001623">
    <property type="entry name" value="DnaJ_domain"/>
</dbReference>
<gene>
    <name evidence="6" type="ORF">ACFL27_12765</name>
</gene>
<evidence type="ECO:0000256" key="1">
    <source>
        <dbReference type="ARBA" id="ARBA00004240"/>
    </source>
</evidence>
<reference evidence="6 7" key="1">
    <citation type="submission" date="2024-09" db="EMBL/GenBank/DDBJ databases">
        <title>Laminarin stimulates single cell rates of sulfate reduction while oxygen inhibits transcriptomic activity in coastal marine sediment.</title>
        <authorList>
            <person name="Lindsay M."/>
            <person name="Orcutt B."/>
            <person name="Emerson D."/>
            <person name="Stepanauskas R."/>
            <person name="D'Angelo T."/>
        </authorList>
    </citation>
    <scope>NUCLEOTIDE SEQUENCE [LARGE SCALE GENOMIC DNA]</scope>
    <source>
        <strain evidence="6">SAG AM-311-K15</strain>
    </source>
</reference>
<dbReference type="InterPro" id="IPR018253">
    <property type="entry name" value="DnaJ_domain_CS"/>
</dbReference>
<evidence type="ECO:0000256" key="3">
    <source>
        <dbReference type="ARBA" id="ARBA00022824"/>
    </source>
</evidence>
<dbReference type="EMBL" id="JBHPBY010000147">
    <property type="protein sequence ID" value="MFC1851058.1"/>
    <property type="molecule type" value="Genomic_DNA"/>
</dbReference>
<feature type="domain" description="J" evidence="5">
    <location>
        <begin position="309"/>
        <end position="380"/>
    </location>
</feature>
<dbReference type="Gene3D" id="1.25.40.10">
    <property type="entry name" value="Tetratricopeptide repeat domain"/>
    <property type="match status" value="1"/>
</dbReference>
<dbReference type="PROSITE" id="PS50076">
    <property type="entry name" value="DNAJ_2"/>
    <property type="match status" value="1"/>
</dbReference>
<evidence type="ECO:0000259" key="5">
    <source>
        <dbReference type="PROSITE" id="PS50076"/>
    </source>
</evidence>
<dbReference type="InterPro" id="IPR036869">
    <property type="entry name" value="J_dom_sf"/>
</dbReference>
<dbReference type="InterPro" id="IPR051727">
    <property type="entry name" value="DnaJ_C3_Co-chaperones"/>
</dbReference>
<dbReference type="Gene3D" id="1.10.287.110">
    <property type="entry name" value="DnaJ domain"/>
    <property type="match status" value="1"/>
</dbReference>
<dbReference type="PRINTS" id="PR00625">
    <property type="entry name" value="JDOMAIN"/>
</dbReference>
<evidence type="ECO:0000313" key="7">
    <source>
        <dbReference type="Proteomes" id="UP001594351"/>
    </source>
</evidence>
<comment type="caution">
    <text evidence="6">The sequence shown here is derived from an EMBL/GenBank/DDBJ whole genome shotgun (WGS) entry which is preliminary data.</text>
</comment>
<dbReference type="SUPFAM" id="SSF48452">
    <property type="entry name" value="TPR-like"/>
    <property type="match status" value="1"/>
</dbReference>
<dbReference type="PANTHER" id="PTHR44140:SF2">
    <property type="entry name" value="LD25575P"/>
    <property type="match status" value="1"/>
</dbReference>
<evidence type="ECO:0000313" key="6">
    <source>
        <dbReference type="EMBL" id="MFC1851058.1"/>
    </source>
</evidence>
<dbReference type="InterPro" id="IPR025497">
    <property type="entry name" value="PatA-like_N"/>
</dbReference>
<dbReference type="InterPro" id="IPR011990">
    <property type="entry name" value="TPR-like_helical_dom_sf"/>
</dbReference>